<evidence type="ECO:0000256" key="4">
    <source>
        <dbReference type="PROSITE-ProRule" id="PRU00207"/>
    </source>
</evidence>
<feature type="zinc finger region" description="TRAF-type" evidence="4">
    <location>
        <begin position="215"/>
        <end position="271"/>
    </location>
</feature>
<dbReference type="GO" id="GO:0008270">
    <property type="term" value="F:zinc ion binding"/>
    <property type="evidence" value="ECO:0007669"/>
    <property type="project" value="UniProtKB-KW"/>
</dbReference>
<gene>
    <name evidence="7" type="ORF">RJ641_017645</name>
</gene>
<reference evidence="7 8" key="1">
    <citation type="submission" date="2023-12" db="EMBL/GenBank/DDBJ databases">
        <title>A high-quality genome assembly for Dillenia turbinata (Dilleniales).</title>
        <authorList>
            <person name="Chanderbali A."/>
        </authorList>
    </citation>
    <scope>NUCLEOTIDE SEQUENCE [LARGE SCALE GENOMIC DNA]</scope>
    <source>
        <strain evidence="7">LSX21</strain>
        <tissue evidence="7">Leaf</tissue>
    </source>
</reference>
<dbReference type="Pfam" id="PF02176">
    <property type="entry name" value="zf-TRAF"/>
    <property type="match status" value="1"/>
</dbReference>
<accession>A0AAN8UQ07</accession>
<feature type="domain" description="TRAF-type" evidence="6">
    <location>
        <begin position="215"/>
        <end position="271"/>
    </location>
</feature>
<keyword evidence="1 4" id="KW-0479">Metal-binding</keyword>
<feature type="region of interest" description="Disordered" evidence="5">
    <location>
        <begin position="1"/>
        <end position="23"/>
    </location>
</feature>
<protein>
    <submittedName>
        <fullName evidence="7">Zinc finger, TRAF-type</fullName>
    </submittedName>
</protein>
<evidence type="ECO:0000256" key="2">
    <source>
        <dbReference type="ARBA" id="ARBA00022771"/>
    </source>
</evidence>
<evidence type="ECO:0000313" key="8">
    <source>
        <dbReference type="Proteomes" id="UP001370490"/>
    </source>
</evidence>
<dbReference type="SUPFAM" id="SSF49599">
    <property type="entry name" value="TRAF domain-like"/>
    <property type="match status" value="1"/>
</dbReference>
<organism evidence="7 8">
    <name type="scientific">Dillenia turbinata</name>
    <dbReference type="NCBI Taxonomy" id="194707"/>
    <lineage>
        <taxon>Eukaryota</taxon>
        <taxon>Viridiplantae</taxon>
        <taxon>Streptophyta</taxon>
        <taxon>Embryophyta</taxon>
        <taxon>Tracheophyta</taxon>
        <taxon>Spermatophyta</taxon>
        <taxon>Magnoliopsida</taxon>
        <taxon>eudicotyledons</taxon>
        <taxon>Gunneridae</taxon>
        <taxon>Pentapetalae</taxon>
        <taxon>Dilleniales</taxon>
        <taxon>Dilleniaceae</taxon>
        <taxon>Dillenia</taxon>
    </lineage>
</organism>
<dbReference type="EMBL" id="JBAMMX010000023">
    <property type="protein sequence ID" value="KAK6916894.1"/>
    <property type="molecule type" value="Genomic_DNA"/>
</dbReference>
<evidence type="ECO:0000313" key="7">
    <source>
        <dbReference type="EMBL" id="KAK6916894.1"/>
    </source>
</evidence>
<evidence type="ECO:0000256" key="3">
    <source>
        <dbReference type="ARBA" id="ARBA00022833"/>
    </source>
</evidence>
<dbReference type="PANTHER" id="PTHR10131:SF161">
    <property type="entry name" value="F26K24.24 PROTEIN"/>
    <property type="match status" value="1"/>
</dbReference>
<sequence length="348" mass="39192">MDPPTTVVELKPEPKPENMEEAKETGPMFSCNLYDTEVGHKIAQVFLPGLATACVDNTSGDLFRSPDAVAVDLKKEMVEYLIQRSESFVAESVVLEGGPEAEASDHPLDIVSDFVDDFGSLKRNLFSRVSGWLLSEKREDNIDDFVQEMEINGFWLIDRRQAIAQTVLKNVDFKNNFHCDVKFNSEEELAAHVLLCKFRTVNCANEGCSALFCASHLEQHDFSCPFKIIPCEQNCSEILMRRDMDRHCITVCPIKLVNCPFYPVGCTIPVPQCSINQHCTENLQTHLLCILKLIHREASEEDLKKRVQQLEASSSEQLVNACDARSLTFAVKELEANLGPLEFTVNRD</sequence>
<dbReference type="PANTHER" id="PTHR10131">
    <property type="entry name" value="TNF RECEPTOR ASSOCIATED FACTOR"/>
    <property type="match status" value="1"/>
</dbReference>
<comment type="caution">
    <text evidence="7">The sequence shown here is derived from an EMBL/GenBank/DDBJ whole genome shotgun (WGS) entry which is preliminary data.</text>
</comment>
<dbReference type="Gene3D" id="3.30.40.10">
    <property type="entry name" value="Zinc/RING finger domain, C3HC4 (zinc finger)"/>
    <property type="match status" value="1"/>
</dbReference>
<dbReference type="Proteomes" id="UP001370490">
    <property type="component" value="Unassembled WGS sequence"/>
</dbReference>
<keyword evidence="8" id="KW-1185">Reference proteome</keyword>
<proteinExistence type="predicted"/>
<name>A0AAN8UQ07_9MAGN</name>
<dbReference type="InterPro" id="IPR013083">
    <property type="entry name" value="Znf_RING/FYVE/PHD"/>
</dbReference>
<evidence type="ECO:0000259" key="6">
    <source>
        <dbReference type="PROSITE" id="PS50145"/>
    </source>
</evidence>
<evidence type="ECO:0000256" key="5">
    <source>
        <dbReference type="SAM" id="MobiDB-lite"/>
    </source>
</evidence>
<feature type="compositionally biased region" description="Basic and acidic residues" evidence="5">
    <location>
        <begin position="10"/>
        <end position="23"/>
    </location>
</feature>
<dbReference type="InterPro" id="IPR001293">
    <property type="entry name" value="Znf_TRAF"/>
</dbReference>
<keyword evidence="2 4" id="KW-0863">Zinc-finger</keyword>
<evidence type="ECO:0000256" key="1">
    <source>
        <dbReference type="ARBA" id="ARBA00022723"/>
    </source>
</evidence>
<dbReference type="AlphaFoldDB" id="A0AAN8UQ07"/>
<keyword evidence="3 4" id="KW-0862">Zinc</keyword>
<dbReference type="PROSITE" id="PS50145">
    <property type="entry name" value="ZF_TRAF"/>
    <property type="match status" value="1"/>
</dbReference>